<evidence type="ECO:0000256" key="11">
    <source>
        <dbReference type="ARBA" id="ARBA00032333"/>
    </source>
</evidence>
<dbReference type="GO" id="GO:0102704">
    <property type="term" value="F:GDP-Man:Man(2)GlcNAc(2)-PP-Dol alpha-1,6-mannosyltransferase activity"/>
    <property type="evidence" value="ECO:0007669"/>
    <property type="project" value="UniProtKB-EC"/>
</dbReference>
<gene>
    <name evidence="17" type="ORF">UR21_C0001G0009</name>
</gene>
<proteinExistence type="predicted"/>
<dbReference type="PANTHER" id="PTHR45918">
    <property type="entry name" value="ALPHA-1,3/1,6-MANNOSYLTRANSFERASE ALG2"/>
    <property type="match status" value="1"/>
</dbReference>
<dbReference type="InterPro" id="IPR001296">
    <property type="entry name" value="Glyco_trans_1"/>
</dbReference>
<evidence type="ECO:0000259" key="15">
    <source>
        <dbReference type="Pfam" id="PF00534"/>
    </source>
</evidence>
<accession>A0A0F9YLS4</accession>
<dbReference type="Pfam" id="PF00534">
    <property type="entry name" value="Glycos_transf_1"/>
    <property type="match status" value="1"/>
</dbReference>
<dbReference type="Gene3D" id="3.40.50.2000">
    <property type="entry name" value="Glycogen Phosphorylase B"/>
    <property type="match status" value="2"/>
</dbReference>
<keyword evidence="7" id="KW-0256">Endoplasmic reticulum</keyword>
<dbReference type="Proteomes" id="UP000034803">
    <property type="component" value="Unassembled WGS sequence"/>
</dbReference>
<evidence type="ECO:0000256" key="8">
    <source>
        <dbReference type="ARBA" id="ARBA00022989"/>
    </source>
</evidence>
<feature type="domain" description="Glycosyltransferase subfamily 4-like N-terminal" evidence="16">
    <location>
        <begin position="19"/>
        <end position="196"/>
    </location>
</feature>
<evidence type="ECO:0000256" key="4">
    <source>
        <dbReference type="ARBA" id="ARBA00012649"/>
    </source>
</evidence>
<dbReference type="UniPathway" id="UPA00378"/>
<evidence type="ECO:0000256" key="5">
    <source>
        <dbReference type="ARBA" id="ARBA00022679"/>
    </source>
</evidence>
<evidence type="ECO:0000256" key="13">
    <source>
        <dbReference type="ARBA" id="ARBA00045103"/>
    </source>
</evidence>
<evidence type="ECO:0000256" key="12">
    <source>
        <dbReference type="ARBA" id="ARBA00032874"/>
    </source>
</evidence>
<dbReference type="PANTHER" id="PTHR45918:SF1">
    <property type="entry name" value="ALPHA-1,3_1,6-MANNOSYLTRANSFERASE ALG2"/>
    <property type="match status" value="1"/>
</dbReference>
<evidence type="ECO:0000256" key="10">
    <source>
        <dbReference type="ARBA" id="ARBA00032047"/>
    </source>
</evidence>
<feature type="domain" description="Glycosyl transferase family 1" evidence="15">
    <location>
        <begin position="227"/>
        <end position="383"/>
    </location>
</feature>
<dbReference type="InterPro" id="IPR027054">
    <property type="entry name" value="ALG2"/>
</dbReference>
<reference evidence="17 18" key="1">
    <citation type="journal article" date="2015" name="Nature">
        <title>rRNA introns, odd ribosomes, and small enigmatic genomes across a large radiation of phyla.</title>
        <authorList>
            <person name="Brown C.T."/>
            <person name="Hug L.A."/>
            <person name="Thomas B.C."/>
            <person name="Sharon I."/>
            <person name="Castelle C.J."/>
            <person name="Singh A."/>
            <person name="Wilkins M.J."/>
            <person name="Williams K.H."/>
            <person name="Banfield J.F."/>
        </authorList>
    </citation>
    <scope>NUCLEOTIDE SEQUENCE [LARGE SCALE GENOMIC DNA]</scope>
</reference>
<dbReference type="SUPFAM" id="SSF53756">
    <property type="entry name" value="UDP-Glycosyltransferase/glycogen phosphorylase"/>
    <property type="match status" value="1"/>
</dbReference>
<dbReference type="GO" id="GO:0004378">
    <property type="term" value="F:GDP-Man:Man(1)GlcNAc(2)-PP-Dol alpha-1,3-mannosyltransferase activity"/>
    <property type="evidence" value="ECO:0007669"/>
    <property type="project" value="UniProtKB-EC"/>
</dbReference>
<dbReference type="EC" id="2.4.1.132" evidence="4"/>
<keyword evidence="5 17" id="KW-0808">Transferase</keyword>
<comment type="catalytic activity">
    <reaction evidence="13">
        <text>a beta-D-Man-(1-&gt;4)-beta-D-GlcNAc-(1-&gt;4)-alpha-D-GlcNAc-diphospho-di-trans,poly-cis-dolichol + GDP-alpha-D-mannose = an alpha-D-Man-(1-&gt;3)-beta-D-Man-(1-&gt;4)-beta-D-GlcNAc-(1-&gt;4)-alpha-D-GlcNAc-diphospho-di-trans,poly-cis-dolichol + GDP + H(+)</text>
        <dbReference type="Rhea" id="RHEA:29515"/>
        <dbReference type="Rhea" id="RHEA-COMP:19511"/>
        <dbReference type="Rhea" id="RHEA-COMP:19513"/>
        <dbReference type="ChEBI" id="CHEBI:15378"/>
        <dbReference type="ChEBI" id="CHEBI:57527"/>
        <dbReference type="ChEBI" id="CHEBI:58189"/>
        <dbReference type="ChEBI" id="CHEBI:58472"/>
        <dbReference type="ChEBI" id="CHEBI:132510"/>
        <dbReference type="EC" id="2.4.1.132"/>
    </reaction>
    <physiologicalReaction direction="left-to-right" evidence="13">
        <dbReference type="Rhea" id="RHEA:29516"/>
    </physiologicalReaction>
</comment>
<evidence type="ECO:0000313" key="18">
    <source>
        <dbReference type="Proteomes" id="UP000034803"/>
    </source>
</evidence>
<name>A0A0F9YLS4_9BACT</name>
<comment type="caution">
    <text evidence="17">The sequence shown here is derived from an EMBL/GenBank/DDBJ whole genome shotgun (WGS) entry which is preliminary data.</text>
</comment>
<keyword evidence="9" id="KW-0472">Membrane</keyword>
<comment type="subcellular location">
    <subcellularLocation>
        <location evidence="1">Endoplasmic reticulum membrane</location>
    </subcellularLocation>
</comment>
<evidence type="ECO:0000256" key="2">
    <source>
        <dbReference type="ARBA" id="ARBA00004922"/>
    </source>
</evidence>
<dbReference type="CDD" id="cd03801">
    <property type="entry name" value="GT4_PimA-like"/>
    <property type="match status" value="1"/>
</dbReference>
<evidence type="ECO:0000256" key="6">
    <source>
        <dbReference type="ARBA" id="ARBA00022692"/>
    </source>
</evidence>
<protein>
    <recommendedName>
        <fullName evidence="10">GDP-Man:Man(1)GlcNAc(2)-PP-Dol alpha-1,3-mannosyltransferase</fullName>
        <ecNumber evidence="4">2.4.1.132</ecNumber>
        <ecNumber evidence="3">2.4.1.257</ecNumber>
    </recommendedName>
    <alternativeName>
        <fullName evidence="12">GDP-Man:Man(1)GlcNAc(2)-PP-dolichol mannosyltransferase</fullName>
    </alternativeName>
    <alternativeName>
        <fullName evidence="11">GDP-Man:Man(2)GlcNAc(2)-PP-Dol alpha-1,6-mannosyltransferase</fullName>
    </alternativeName>
</protein>
<evidence type="ECO:0000259" key="16">
    <source>
        <dbReference type="Pfam" id="PF13439"/>
    </source>
</evidence>
<dbReference type="EC" id="2.4.1.257" evidence="3"/>
<organism evidence="17 18">
    <name type="scientific">Candidatus Woesebacteria bacterium GW2011_GWC2_31_9</name>
    <dbReference type="NCBI Taxonomy" id="1618586"/>
    <lineage>
        <taxon>Bacteria</taxon>
        <taxon>Candidatus Woeseibacteriota</taxon>
    </lineage>
</organism>
<dbReference type="AlphaFoldDB" id="A0A0F9YLS4"/>
<evidence type="ECO:0000256" key="1">
    <source>
        <dbReference type="ARBA" id="ARBA00004586"/>
    </source>
</evidence>
<comment type="catalytic activity">
    <reaction evidence="14">
        <text>an alpha-D-Man-(1-&gt;3)-beta-D-Man-(1-&gt;4)-beta-D-GlcNAc-(1-&gt;4)-alpha-D-GlcNAc-diphospho-di-trans,poly-cis-dolichol + GDP-alpha-D-mannose = an alpha-D-Man-(1-&gt;3)-[alpha-D-Man-(1-&gt;6)]-beta-D-Man-(1-&gt;4)-beta-D-GlcNAc-(1-&gt;4)-alpha-D-GlcNAc-diphospho-di-trans,poly-cis-dolichol + GDP + H(+)</text>
        <dbReference type="Rhea" id="RHEA:29519"/>
        <dbReference type="Rhea" id="RHEA-COMP:19513"/>
        <dbReference type="Rhea" id="RHEA-COMP:19515"/>
        <dbReference type="ChEBI" id="CHEBI:15378"/>
        <dbReference type="ChEBI" id="CHEBI:57527"/>
        <dbReference type="ChEBI" id="CHEBI:58189"/>
        <dbReference type="ChEBI" id="CHEBI:132510"/>
        <dbReference type="ChEBI" id="CHEBI:132511"/>
        <dbReference type="EC" id="2.4.1.257"/>
    </reaction>
    <physiologicalReaction direction="left-to-right" evidence="14">
        <dbReference type="Rhea" id="RHEA:29520"/>
    </physiologicalReaction>
</comment>
<dbReference type="InterPro" id="IPR028098">
    <property type="entry name" value="Glyco_trans_4-like_N"/>
</dbReference>
<dbReference type="EMBL" id="LBOI01000001">
    <property type="protein sequence ID" value="KKP32213.1"/>
    <property type="molecule type" value="Genomic_DNA"/>
</dbReference>
<keyword evidence="6" id="KW-0812">Transmembrane</keyword>
<keyword evidence="8" id="KW-1133">Transmembrane helix</keyword>
<evidence type="ECO:0000256" key="14">
    <source>
        <dbReference type="ARBA" id="ARBA00045104"/>
    </source>
</evidence>
<comment type="pathway">
    <text evidence="2">Protein modification; protein glycosylation.</text>
</comment>
<evidence type="ECO:0000256" key="9">
    <source>
        <dbReference type="ARBA" id="ARBA00023136"/>
    </source>
</evidence>
<evidence type="ECO:0000256" key="7">
    <source>
        <dbReference type="ARBA" id="ARBA00022824"/>
    </source>
</evidence>
<evidence type="ECO:0000313" key="17">
    <source>
        <dbReference type="EMBL" id="KKP32213.1"/>
    </source>
</evidence>
<sequence length="414" mass="47649">MKNKKLKIAIFHLAFFYSGGGERLVLEEIKGLKLKGHKVTCYSPVVYENLCFPDKIKSFGIKTILPRFPRLIAHQETLEILLTCVLFPFFAYKFKNYDVILAANQPSAWFAFWVKKFFQVPYVTYLAQATRILYPRKIDKSTGIWMKQKSRVLPLLVKIFKPIFWWADIISIQNSDKVLVNGDYVAGIIKKVYGVNVVSCPAGACILDKSKNNHFVGKVKINDLVIDKPYILVTNRHFPQKKFEYAINAIEEIVRTKHDVRLVITGNETEYTKYLKELVKKRSLEKNIFFTGYVPENMLKELYKNATVYVYTSAEEDFGMGVIEAMAASVPVIAWNRGGPTTTIINGKTGYLIKSYDQKKFMTKIIKLLVDKKLNSSMSMKARIHVSKNFTIINHMNILEKTLTKVTKEFSKNK</sequence>
<evidence type="ECO:0000256" key="3">
    <source>
        <dbReference type="ARBA" id="ARBA00011969"/>
    </source>
</evidence>
<dbReference type="Pfam" id="PF13439">
    <property type="entry name" value="Glyco_transf_4"/>
    <property type="match status" value="1"/>
</dbReference>